<evidence type="ECO:0000313" key="2">
    <source>
        <dbReference type="EMBL" id="KAK7382529.1"/>
    </source>
</evidence>
<gene>
    <name evidence="2" type="ORF">VNO80_01399</name>
</gene>
<proteinExistence type="predicted"/>
<name>A0AAN9WWN9_PHACN</name>
<dbReference type="Proteomes" id="UP001374584">
    <property type="component" value="Unassembled WGS sequence"/>
</dbReference>
<accession>A0AAN9WWN9</accession>
<reference evidence="2 3" key="1">
    <citation type="submission" date="2024-01" db="EMBL/GenBank/DDBJ databases">
        <title>The genomes of 5 underutilized Papilionoideae crops provide insights into root nodulation and disease resistanc.</title>
        <authorList>
            <person name="Jiang F."/>
        </authorList>
    </citation>
    <scope>NUCLEOTIDE SEQUENCE [LARGE SCALE GENOMIC DNA]</scope>
    <source>
        <strain evidence="2">JINMINGXINNONG_FW02</strain>
        <tissue evidence="2">Leaves</tissue>
    </source>
</reference>
<protein>
    <submittedName>
        <fullName evidence="2">Uncharacterized protein</fullName>
    </submittedName>
</protein>
<organism evidence="2 3">
    <name type="scientific">Phaseolus coccineus</name>
    <name type="common">Scarlet runner bean</name>
    <name type="synonym">Phaseolus multiflorus</name>
    <dbReference type="NCBI Taxonomy" id="3886"/>
    <lineage>
        <taxon>Eukaryota</taxon>
        <taxon>Viridiplantae</taxon>
        <taxon>Streptophyta</taxon>
        <taxon>Embryophyta</taxon>
        <taxon>Tracheophyta</taxon>
        <taxon>Spermatophyta</taxon>
        <taxon>Magnoliopsida</taxon>
        <taxon>eudicotyledons</taxon>
        <taxon>Gunneridae</taxon>
        <taxon>Pentapetalae</taxon>
        <taxon>rosids</taxon>
        <taxon>fabids</taxon>
        <taxon>Fabales</taxon>
        <taxon>Fabaceae</taxon>
        <taxon>Papilionoideae</taxon>
        <taxon>50 kb inversion clade</taxon>
        <taxon>NPAAA clade</taxon>
        <taxon>indigoferoid/millettioid clade</taxon>
        <taxon>Phaseoleae</taxon>
        <taxon>Phaseolus</taxon>
    </lineage>
</organism>
<dbReference type="AlphaFoldDB" id="A0AAN9WWN9"/>
<evidence type="ECO:0000256" key="1">
    <source>
        <dbReference type="SAM" id="MobiDB-lite"/>
    </source>
</evidence>
<feature type="region of interest" description="Disordered" evidence="1">
    <location>
        <begin position="45"/>
        <end position="102"/>
    </location>
</feature>
<dbReference type="EMBL" id="JAYMYR010000001">
    <property type="protein sequence ID" value="KAK7382529.1"/>
    <property type="molecule type" value="Genomic_DNA"/>
</dbReference>
<keyword evidence="3" id="KW-1185">Reference proteome</keyword>
<sequence length="102" mass="11824">MSAWKQSARVMKHRSVIGVYRAISHRCMQSDQSLGVPCQHVLNWDPGSQRERYPRTSPDSISIARQREEAPSDIDQDERYLGHRCVSRRHRPHDVNNATSDQ</sequence>
<comment type="caution">
    <text evidence="2">The sequence shown here is derived from an EMBL/GenBank/DDBJ whole genome shotgun (WGS) entry which is preliminary data.</text>
</comment>
<evidence type="ECO:0000313" key="3">
    <source>
        <dbReference type="Proteomes" id="UP001374584"/>
    </source>
</evidence>